<accession>A0A1Y0IF97</accession>
<dbReference type="InterPro" id="IPR010727">
    <property type="entry name" value="DUF1302"/>
</dbReference>
<dbReference type="OrthoDB" id="7000272at2"/>
<name>A0A1Y0IF97_9GAMM</name>
<dbReference type="AlphaFoldDB" id="A0A1Y0IF97"/>
<keyword evidence="1" id="KW-0732">Signal</keyword>
<proteinExistence type="predicted"/>
<feature type="signal peptide" evidence="1">
    <location>
        <begin position="1"/>
        <end position="28"/>
    </location>
</feature>
<dbReference type="RefSeq" id="WP_087462964.1">
    <property type="nucleotide sequence ID" value="NZ_CP021425.1"/>
</dbReference>
<organism evidence="2 3">
    <name type="scientific">Oleiphilus messinensis</name>
    <dbReference type="NCBI Taxonomy" id="141451"/>
    <lineage>
        <taxon>Bacteria</taxon>
        <taxon>Pseudomonadati</taxon>
        <taxon>Pseudomonadota</taxon>
        <taxon>Gammaproteobacteria</taxon>
        <taxon>Oceanospirillales</taxon>
        <taxon>Oleiphilaceae</taxon>
        <taxon>Oleiphilus</taxon>
    </lineage>
</organism>
<sequence length="567" mass="62308">MVNCTKTQTKHFLAITLAFGLSPLATHAITVDVGPASLSFNSTLSAGASWRVESVDSANVSPGNYEGGEALSSTNDDGDLNFDRDKTFSKIIKGLHELELNYDNIGAFTRFKYWYDFELKDESREHGHGPNGYAPNQGLNDKGYSRLSRFSGIELLDGFLYGSFYLNDSPWDVRIGRQVVSWGESTFIRNGINIINPIDVSAFRRPGAEIKEGLVPVSMLYINVGLNPAVSIEAFYQLEWEKTQLDPCGTYFATSDVIADGCQTLTLGTSVPDRTLSIAPNGRLKRSSDVDASDSGQFGLAMRYYAQALNDTEFGFYYVNYHSRIPMFSVATLGGVPSYFAEFPEDIQLFGVSFNTNLSGYALFGEISYRKDLPIQINASEIVSGLFGALGIRPANTFSPEITLGTRAKGYDLIDVTQAQISTLKTYNQILASDRLIIIGELGFTHILDDLKDHPYGRSTNYGTGSPGDNGFITRSSWGYRLRASLDYRNFMAGVNVSPQLSWSHDVHGVSPTGGAFNEGDKAVSFALNGDFKEDYRGGISYTRFFGGDFNTLSDRDFISATVSMSF</sequence>
<dbReference type="Proteomes" id="UP000196027">
    <property type="component" value="Chromosome"/>
</dbReference>
<evidence type="ECO:0000313" key="2">
    <source>
        <dbReference type="EMBL" id="ARU58155.1"/>
    </source>
</evidence>
<dbReference type="Pfam" id="PF06980">
    <property type="entry name" value="DUF1302"/>
    <property type="match status" value="1"/>
</dbReference>
<evidence type="ECO:0000256" key="1">
    <source>
        <dbReference type="SAM" id="SignalP"/>
    </source>
</evidence>
<reference evidence="2 3" key="1">
    <citation type="submission" date="2017-05" db="EMBL/GenBank/DDBJ databases">
        <title>Genomic insights into alkan degradation activity of Oleiphilus messinensis.</title>
        <authorList>
            <person name="Kozyavkin S.A."/>
            <person name="Slesarev A.I."/>
            <person name="Golyshin P.N."/>
            <person name="Korzhenkov A."/>
            <person name="Golyshina O.N."/>
            <person name="Toshchakov S.V."/>
        </authorList>
    </citation>
    <scope>NUCLEOTIDE SEQUENCE [LARGE SCALE GENOMIC DNA]</scope>
    <source>
        <strain evidence="2 3">ME102</strain>
    </source>
</reference>
<dbReference type="EMBL" id="CP021425">
    <property type="protein sequence ID" value="ARU58155.1"/>
    <property type="molecule type" value="Genomic_DNA"/>
</dbReference>
<evidence type="ECO:0000313" key="3">
    <source>
        <dbReference type="Proteomes" id="UP000196027"/>
    </source>
</evidence>
<protein>
    <submittedName>
        <fullName evidence="2">Lipoprotein</fullName>
    </submittedName>
</protein>
<dbReference type="KEGG" id="ome:OLMES_4138"/>
<keyword evidence="2" id="KW-0449">Lipoprotein</keyword>
<feature type="chain" id="PRO_5012101196" evidence="1">
    <location>
        <begin position="29"/>
        <end position="567"/>
    </location>
</feature>
<gene>
    <name evidence="2" type="ORF">OLMES_4138</name>
</gene>
<keyword evidence="3" id="KW-1185">Reference proteome</keyword>